<reference evidence="4 5" key="2">
    <citation type="submission" date="2019-11" db="EMBL/GenBank/DDBJ databases">
        <authorList>
            <person name="Lu H."/>
        </authorList>
    </citation>
    <scope>NUCLEOTIDE SEQUENCE [LARGE SCALE GENOMIC DNA]</scope>
    <source>
        <strain evidence="4 5">FIM1</strain>
    </source>
</reference>
<dbReference type="SUPFAM" id="SSF53927">
    <property type="entry name" value="Cytidine deaminase-like"/>
    <property type="match status" value="1"/>
</dbReference>
<dbReference type="InterPro" id="IPR016193">
    <property type="entry name" value="Cytidine_deaminase-like"/>
</dbReference>
<organism evidence="4 5">
    <name type="scientific">Kluyveromyces marxianus</name>
    <name type="common">Yeast</name>
    <name type="synonym">Candida kefyr</name>
    <dbReference type="NCBI Taxonomy" id="4911"/>
    <lineage>
        <taxon>Eukaryota</taxon>
        <taxon>Fungi</taxon>
        <taxon>Dikarya</taxon>
        <taxon>Ascomycota</taxon>
        <taxon>Saccharomycotina</taxon>
        <taxon>Saccharomycetes</taxon>
        <taxon>Saccharomycetales</taxon>
        <taxon>Saccharomycetaceae</taxon>
        <taxon>Kluyveromyces</taxon>
    </lineage>
</organism>
<dbReference type="Gene3D" id="3.40.140.10">
    <property type="entry name" value="Cytidine Deaminase, domain 2"/>
    <property type="match status" value="1"/>
</dbReference>
<dbReference type="Proteomes" id="UP000422736">
    <property type="component" value="Chromosome 4"/>
</dbReference>
<evidence type="ECO:0000256" key="2">
    <source>
        <dbReference type="ARBA" id="ARBA00038160"/>
    </source>
</evidence>
<sequence length="333" mass="38417">MVKKHLNPTKIDFIQCIVEDCLWQIRDTKYVDIPDLVTAWSVDINPKESKSVIPFVRSIQDLDPQSFLHVKRIKKVDNSTLRVLIGSSEFLPDRQAFDELMANVSFRYENVRDDNKVPKIGPSTKTLMLTWSEKYWPLVWRGNPNDQILNDYIFDMKEIRSILSQIAEESRKVMKNAGNEEVPVVSAFVNPKSGRVIISNDYRHSRSPLDHSIMVGINEVSKLEQTRRNRVRDGTASQEELEQGETYLCLDFDVYTTHEPCSMCSMALIHSRIKRCIFINPMKGSGALKPESGNGYCMHSNRELNSKYEVFQWVGEDLQVPDVDPQLCAYMYL</sequence>
<protein>
    <submittedName>
        <fullName evidence="4">tRNA-specific adenosine deaminase subunit TAD3</fullName>
    </submittedName>
</protein>
<gene>
    <name evidence="4" type="primary">TAD3</name>
    <name evidence="4" type="ORF">FIM1_2478</name>
</gene>
<keyword evidence="5" id="KW-1185">Reference proteome</keyword>
<feature type="domain" description="CMP/dCMP-type deaminase" evidence="3">
    <location>
        <begin position="158"/>
        <end position="296"/>
    </location>
</feature>
<dbReference type="CDD" id="cd01285">
    <property type="entry name" value="nucleoside_deaminase"/>
    <property type="match status" value="1"/>
</dbReference>
<dbReference type="InterPro" id="IPR002125">
    <property type="entry name" value="CMP_dCMP_dom"/>
</dbReference>
<evidence type="ECO:0000256" key="1">
    <source>
        <dbReference type="ARBA" id="ARBA00022694"/>
    </source>
</evidence>
<dbReference type="PANTHER" id="PTHR11079">
    <property type="entry name" value="CYTOSINE DEAMINASE FAMILY MEMBER"/>
    <property type="match status" value="1"/>
</dbReference>
<evidence type="ECO:0000313" key="5">
    <source>
        <dbReference type="Proteomes" id="UP000422736"/>
    </source>
</evidence>
<dbReference type="EMBL" id="CP015057">
    <property type="protein sequence ID" value="QGN15782.1"/>
    <property type="molecule type" value="Genomic_DNA"/>
</dbReference>
<accession>A0ABX6EUT5</accession>
<dbReference type="PANTHER" id="PTHR11079:SF156">
    <property type="entry name" value="INACTIVE TRNA-SPECIFIC ADENOSINE DEAMINASE-LIKE PROTEIN 3-RELATED"/>
    <property type="match status" value="1"/>
</dbReference>
<comment type="similarity">
    <text evidence="2">Belongs to the cytidine and deoxycytidylate deaminase family. ADAT3 subfamily.</text>
</comment>
<evidence type="ECO:0000313" key="4">
    <source>
        <dbReference type="EMBL" id="QGN15782.1"/>
    </source>
</evidence>
<dbReference type="Pfam" id="PF00383">
    <property type="entry name" value="dCMP_cyt_deam_1"/>
    <property type="match status" value="1"/>
</dbReference>
<name>A0ABX6EUT5_KLUMA</name>
<proteinExistence type="inferred from homology"/>
<evidence type="ECO:0000259" key="3">
    <source>
        <dbReference type="PROSITE" id="PS51747"/>
    </source>
</evidence>
<dbReference type="PROSITE" id="PS51747">
    <property type="entry name" value="CYT_DCMP_DEAMINASES_2"/>
    <property type="match status" value="1"/>
</dbReference>
<reference evidence="4 5" key="1">
    <citation type="submission" date="2016-03" db="EMBL/GenBank/DDBJ databases">
        <title>How can Kluyveromyces marxianus grow so fast - potential evolutionary course in Saccharomyces Complex revealed by comparative genomics.</title>
        <authorList>
            <person name="Mo W."/>
            <person name="Lu W."/>
            <person name="Yang X."/>
            <person name="Qi J."/>
            <person name="Lv H."/>
        </authorList>
    </citation>
    <scope>NUCLEOTIDE SEQUENCE [LARGE SCALE GENOMIC DNA]</scope>
    <source>
        <strain evidence="4 5">FIM1</strain>
    </source>
</reference>
<keyword evidence="1" id="KW-0819">tRNA processing</keyword>